<dbReference type="EMBL" id="RKST01000034">
    <property type="protein sequence ID" value="RUM95657.1"/>
    <property type="molecule type" value="Genomic_DNA"/>
</dbReference>
<evidence type="ECO:0000313" key="2">
    <source>
        <dbReference type="Proteomes" id="UP000281647"/>
    </source>
</evidence>
<gene>
    <name evidence="1" type="ORF">EET67_22160</name>
</gene>
<dbReference type="Proteomes" id="UP000281647">
    <property type="component" value="Unassembled WGS sequence"/>
</dbReference>
<proteinExistence type="predicted"/>
<dbReference type="AlphaFoldDB" id="A0A432V0C0"/>
<name>A0A432V0C0_9HYPH</name>
<evidence type="ECO:0000313" key="1">
    <source>
        <dbReference type="EMBL" id="RUM95657.1"/>
    </source>
</evidence>
<sequence length="63" mass="7176">MAALVDQTPATNAQRRSARREIVCGGRRALCAKQLSHTLAEMTRKYHRRHDRFRVNLTKASGL</sequence>
<organism evidence="1 2">
    <name type="scientific">Borborobacter arsenicus</name>
    <dbReference type="NCBI Taxonomy" id="1851146"/>
    <lineage>
        <taxon>Bacteria</taxon>
        <taxon>Pseudomonadati</taxon>
        <taxon>Pseudomonadota</taxon>
        <taxon>Alphaproteobacteria</taxon>
        <taxon>Hyphomicrobiales</taxon>
        <taxon>Phyllobacteriaceae</taxon>
        <taxon>Borborobacter</taxon>
    </lineage>
</organism>
<reference evidence="1 2" key="1">
    <citation type="submission" date="2018-11" db="EMBL/GenBank/DDBJ databases">
        <title>Pseudaminobacter arsenicus sp. nov., an arsenic-resistant bacterium isolated from arsenic-rich aquifers.</title>
        <authorList>
            <person name="Mu Y."/>
        </authorList>
    </citation>
    <scope>NUCLEOTIDE SEQUENCE [LARGE SCALE GENOMIC DNA]</scope>
    <source>
        <strain evidence="1 2">CB3</strain>
    </source>
</reference>
<keyword evidence="2" id="KW-1185">Reference proteome</keyword>
<protein>
    <submittedName>
        <fullName evidence="1">Uncharacterized protein</fullName>
    </submittedName>
</protein>
<accession>A0A432V0C0</accession>
<comment type="caution">
    <text evidence="1">The sequence shown here is derived from an EMBL/GenBank/DDBJ whole genome shotgun (WGS) entry which is preliminary data.</text>
</comment>